<feature type="domain" description="Phospholipid/glycerol acyltransferase" evidence="3">
    <location>
        <begin position="34"/>
        <end position="144"/>
    </location>
</feature>
<dbReference type="PANTHER" id="PTHR10434:SF40">
    <property type="entry name" value="1-ACYL-SN-GLYCEROL-3-PHOSPHATE ACYLTRANSFERASE"/>
    <property type="match status" value="1"/>
</dbReference>
<dbReference type="AlphaFoldDB" id="G9WH69"/>
<protein>
    <submittedName>
        <fullName evidence="4">1-acyl-sn-glycerol-3-phosphate acyltransferase</fullName>
    </submittedName>
</protein>
<dbReference type="HOGENOM" id="CLU_027938_4_3_9"/>
<dbReference type="STRING" id="336988.NT96_01025"/>
<dbReference type="Pfam" id="PF01553">
    <property type="entry name" value="Acyltransferase"/>
    <property type="match status" value="1"/>
</dbReference>
<dbReference type="GO" id="GO:0006654">
    <property type="term" value="P:phosphatidic acid biosynthetic process"/>
    <property type="evidence" value="ECO:0007669"/>
    <property type="project" value="TreeGrafter"/>
</dbReference>
<gene>
    <name evidence="4" type="ORF">OKIT_1475</name>
</gene>
<evidence type="ECO:0000259" key="3">
    <source>
        <dbReference type="SMART" id="SM00563"/>
    </source>
</evidence>
<evidence type="ECO:0000313" key="5">
    <source>
        <dbReference type="Proteomes" id="UP000004959"/>
    </source>
</evidence>
<dbReference type="SMART" id="SM00563">
    <property type="entry name" value="PlsC"/>
    <property type="match status" value="1"/>
</dbReference>
<dbReference type="OrthoDB" id="9803035at2"/>
<keyword evidence="2 4" id="KW-0012">Acyltransferase</keyword>
<evidence type="ECO:0000313" key="4">
    <source>
        <dbReference type="EMBL" id="EHN59558.1"/>
    </source>
</evidence>
<evidence type="ECO:0000256" key="1">
    <source>
        <dbReference type="ARBA" id="ARBA00022679"/>
    </source>
</evidence>
<dbReference type="SUPFAM" id="SSF69593">
    <property type="entry name" value="Glycerol-3-phosphate (1)-acyltransferase"/>
    <property type="match status" value="1"/>
</dbReference>
<name>G9WH69_9LACO</name>
<dbReference type="Proteomes" id="UP000004959">
    <property type="component" value="Chromosome"/>
</dbReference>
<dbReference type="PANTHER" id="PTHR10434">
    <property type="entry name" value="1-ACYL-SN-GLYCEROL-3-PHOSPHATE ACYLTRANSFERASE"/>
    <property type="match status" value="1"/>
</dbReference>
<evidence type="ECO:0000256" key="2">
    <source>
        <dbReference type="ARBA" id="ARBA00023315"/>
    </source>
</evidence>
<dbReference type="EMBL" id="AFVZ01000001">
    <property type="protein sequence ID" value="EHN59558.1"/>
    <property type="molecule type" value="Genomic_DNA"/>
</dbReference>
<dbReference type="RefSeq" id="WP_007746546.1">
    <property type="nucleotide sequence ID" value="NZ_CM001398.1"/>
</dbReference>
<keyword evidence="5" id="KW-1185">Reference proteome</keyword>
<comment type="caution">
    <text evidence="4">The sequence shown here is derived from an EMBL/GenBank/DDBJ whole genome shotgun (WGS) entry which is preliminary data.</text>
</comment>
<dbReference type="GO" id="GO:0003841">
    <property type="term" value="F:1-acylglycerol-3-phosphate O-acyltransferase activity"/>
    <property type="evidence" value="ECO:0007669"/>
    <property type="project" value="TreeGrafter"/>
</dbReference>
<dbReference type="eggNOG" id="COG0204">
    <property type="taxonomic scope" value="Bacteria"/>
</dbReference>
<dbReference type="PATRIC" id="fig|1045004.4.peg.1450"/>
<proteinExistence type="predicted"/>
<dbReference type="CDD" id="cd07989">
    <property type="entry name" value="LPLAT_AGPAT-like"/>
    <property type="match status" value="1"/>
</dbReference>
<reference evidence="4 5" key="1">
    <citation type="journal article" date="2012" name="PLoS ONE">
        <title>Functional divergence in the genus oenococcus as predicted by genome sequencing of the newly-described species, Oenococcus kitaharae.</title>
        <authorList>
            <person name="Borneman A.R."/>
            <person name="McCarthy J.M."/>
            <person name="Chambers P.J."/>
            <person name="Bartowsky E.J."/>
        </authorList>
    </citation>
    <scope>NUCLEOTIDE SEQUENCE [LARGE SCALE GENOMIC DNA]</scope>
    <source>
        <strain evidence="5">DSM17330</strain>
    </source>
</reference>
<keyword evidence="1 4" id="KW-0808">Transferase</keyword>
<dbReference type="InterPro" id="IPR002123">
    <property type="entry name" value="Plipid/glycerol_acylTrfase"/>
</dbReference>
<sequence>MYVFLFRIIQAIRWIINGKLNIQGRTNIPENEQFILVAPHRTWWDPLWFAIALLPKKFIFMGKKELFKNKLFAWALRKVGVFSVDRQNPGPSAIKIPVKELKSGSRNFMIFPSGSRHSSQLEGGAVVIAKMSGKSLLPVVYQGPLAFKGLFKRGSSTIAFGPLIEVGRKDSMADTINKMQAAFTKLDQQIDKDWHYVDQHPEKKNQD</sequence>
<organism evidence="4 5">
    <name type="scientific">Oenococcus kitaharae DSM 17330</name>
    <dbReference type="NCBI Taxonomy" id="1045004"/>
    <lineage>
        <taxon>Bacteria</taxon>
        <taxon>Bacillati</taxon>
        <taxon>Bacillota</taxon>
        <taxon>Bacilli</taxon>
        <taxon>Lactobacillales</taxon>
        <taxon>Lactobacillaceae</taxon>
        <taxon>Oenococcus</taxon>
    </lineage>
</organism>
<accession>G9WH69</accession>